<evidence type="ECO:0000313" key="2">
    <source>
        <dbReference type="Proteomes" id="UP001261666"/>
    </source>
</evidence>
<sequence>MPSPTPVDDMVGGAPDTAGLLARLHDAHVERLAAVDPLVRPAVPSAEEADRLLVSGDVGGLATVRDSDLLWVARRAHVLTVRAAAPDAPAWAAVLDRWLARVGDDPAATDAETSATVAVASRDVDLVAPLVARHFGPASVLALRALDRPDPDVWRRPPPGVRIRPAGRADLPWLLDRSVDLHAWESRFGYVPPRPDARASLEAELGEALERDEGWTWLAELDGEAVAFCQVNPPESAAWVNGATWLAPAGYLVQAYVEPVLRSGGLGRVLAAAAHARAAEEGWAAMLLHHSGVSGWSTPFWASMGYRPLVTSWMRRPAFRSAVG</sequence>
<dbReference type="EMBL" id="JAVIZJ010000001">
    <property type="protein sequence ID" value="MDR6208799.1"/>
    <property type="molecule type" value="Genomic_DNA"/>
</dbReference>
<proteinExistence type="predicted"/>
<name>A0ACC6IDN8_9ACTN</name>
<gene>
    <name evidence="1" type="ORF">QE364_000487</name>
</gene>
<organism evidence="1 2">
    <name type="scientific">Nocardioides zeae</name>
    <dbReference type="NCBI Taxonomy" id="1457234"/>
    <lineage>
        <taxon>Bacteria</taxon>
        <taxon>Bacillati</taxon>
        <taxon>Actinomycetota</taxon>
        <taxon>Actinomycetes</taxon>
        <taxon>Propionibacteriales</taxon>
        <taxon>Nocardioidaceae</taxon>
        <taxon>Nocardioides</taxon>
    </lineage>
</organism>
<protein>
    <submittedName>
        <fullName evidence="1">GNAT superfamily N-acetyltransferase</fullName>
    </submittedName>
</protein>
<keyword evidence="2" id="KW-1185">Reference proteome</keyword>
<dbReference type="Proteomes" id="UP001261666">
    <property type="component" value="Unassembled WGS sequence"/>
</dbReference>
<accession>A0ACC6IDN8</accession>
<evidence type="ECO:0000313" key="1">
    <source>
        <dbReference type="EMBL" id="MDR6208799.1"/>
    </source>
</evidence>
<reference evidence="1" key="1">
    <citation type="submission" date="2023-08" db="EMBL/GenBank/DDBJ databases">
        <title>Functional and genomic diversity of the sorghum phyllosphere microbiome.</title>
        <authorList>
            <person name="Shade A."/>
        </authorList>
    </citation>
    <scope>NUCLEOTIDE SEQUENCE</scope>
    <source>
        <strain evidence="1">SORGH_AS_0885</strain>
    </source>
</reference>
<comment type="caution">
    <text evidence="1">The sequence shown here is derived from an EMBL/GenBank/DDBJ whole genome shotgun (WGS) entry which is preliminary data.</text>
</comment>